<name>A0ABP0C464_9PEZI</name>
<reference evidence="2 3" key="1">
    <citation type="submission" date="2024-01" db="EMBL/GenBank/DDBJ databases">
        <authorList>
            <person name="Allen C."/>
            <person name="Tagirdzhanova G."/>
        </authorList>
    </citation>
    <scope>NUCLEOTIDE SEQUENCE [LARGE SCALE GENOMIC DNA]</scope>
</reference>
<evidence type="ECO:0000313" key="2">
    <source>
        <dbReference type="EMBL" id="CAK7226094.1"/>
    </source>
</evidence>
<protein>
    <recommendedName>
        <fullName evidence="4">Cell wall protein</fullName>
    </recommendedName>
</protein>
<organism evidence="2 3">
    <name type="scientific">Sporothrix curviconia</name>
    <dbReference type="NCBI Taxonomy" id="1260050"/>
    <lineage>
        <taxon>Eukaryota</taxon>
        <taxon>Fungi</taxon>
        <taxon>Dikarya</taxon>
        <taxon>Ascomycota</taxon>
        <taxon>Pezizomycotina</taxon>
        <taxon>Sordariomycetes</taxon>
        <taxon>Sordariomycetidae</taxon>
        <taxon>Ophiostomatales</taxon>
        <taxon>Ophiostomataceae</taxon>
        <taxon>Sporothrix</taxon>
    </lineage>
</organism>
<evidence type="ECO:0008006" key="4">
    <source>
        <dbReference type="Google" id="ProtNLM"/>
    </source>
</evidence>
<dbReference type="EMBL" id="CAWUHB010000035">
    <property type="protein sequence ID" value="CAK7226094.1"/>
    <property type="molecule type" value="Genomic_DNA"/>
</dbReference>
<keyword evidence="3" id="KW-1185">Reference proteome</keyword>
<evidence type="ECO:0000256" key="1">
    <source>
        <dbReference type="SAM" id="SignalP"/>
    </source>
</evidence>
<feature type="chain" id="PRO_5047120877" description="Cell wall protein" evidence="1">
    <location>
        <begin position="19"/>
        <end position="262"/>
    </location>
</feature>
<gene>
    <name evidence="2" type="ORF">SCUCBS95973_006083</name>
</gene>
<feature type="signal peptide" evidence="1">
    <location>
        <begin position="1"/>
        <end position="18"/>
    </location>
</feature>
<dbReference type="Proteomes" id="UP001642405">
    <property type="component" value="Unassembled WGS sequence"/>
</dbReference>
<accession>A0ABP0C464</accession>
<keyword evidence="1" id="KW-0732">Signal</keyword>
<comment type="caution">
    <text evidence="2">The sequence shown here is derived from an EMBL/GenBank/DDBJ whole genome shotgun (WGS) entry which is preliminary data.</text>
</comment>
<proteinExistence type="predicted"/>
<sequence length="262" mass="24927">MRFSTIASVAAFASGVFAAPQPAVEAKAVAAAAKRVDLSSIVSELTTDVADVINQATQLSAKVQVASSLADATLVANLTSDMVTLNVSLTGVVNLLNQLGLGDLADPVETVASGAEGVVGGILGVVTGAVGTVLSTAGGLLSGLTGAAGGVVSGVTSAVPAATARDTTTTAVTNALGGLTNASALTSLIGGLLTAVGDLLGNLTVTISTGSLGDLSSLTNLTSATGALSTATAADPVSDLTGTLEGLVVAAVSVLANLLGGI</sequence>
<evidence type="ECO:0000313" key="3">
    <source>
        <dbReference type="Proteomes" id="UP001642405"/>
    </source>
</evidence>